<evidence type="ECO:0000256" key="1">
    <source>
        <dbReference type="SAM" id="MobiDB-lite"/>
    </source>
</evidence>
<feature type="compositionally biased region" description="Polar residues" evidence="1">
    <location>
        <begin position="578"/>
        <end position="594"/>
    </location>
</feature>
<feature type="compositionally biased region" description="Basic and acidic residues" evidence="1">
    <location>
        <begin position="851"/>
        <end position="875"/>
    </location>
</feature>
<feature type="compositionally biased region" description="Polar residues" evidence="1">
    <location>
        <begin position="1"/>
        <end position="18"/>
    </location>
</feature>
<evidence type="ECO:0000313" key="3">
    <source>
        <dbReference type="Proteomes" id="UP000039865"/>
    </source>
</evidence>
<feature type="region of interest" description="Disordered" evidence="1">
    <location>
        <begin position="751"/>
        <end position="776"/>
    </location>
</feature>
<dbReference type="AlphaFoldDB" id="A0A078B1C1"/>
<feature type="region of interest" description="Disordered" evidence="1">
    <location>
        <begin position="191"/>
        <end position="217"/>
    </location>
</feature>
<keyword evidence="3" id="KW-1185">Reference proteome</keyword>
<protein>
    <submittedName>
        <fullName evidence="2">Uncharacterized protein</fullName>
    </submittedName>
</protein>
<gene>
    <name evidence="2" type="primary">Contig3212.g3429</name>
    <name evidence="2" type="ORF">STYLEM_17465</name>
</gene>
<feature type="region of interest" description="Disordered" evidence="1">
    <location>
        <begin position="576"/>
        <end position="630"/>
    </location>
</feature>
<proteinExistence type="predicted"/>
<feature type="compositionally biased region" description="Polar residues" evidence="1">
    <location>
        <begin position="204"/>
        <end position="217"/>
    </location>
</feature>
<evidence type="ECO:0000313" key="2">
    <source>
        <dbReference type="EMBL" id="CDW88344.1"/>
    </source>
</evidence>
<dbReference type="InParanoid" id="A0A078B1C1"/>
<dbReference type="Proteomes" id="UP000039865">
    <property type="component" value="Unassembled WGS sequence"/>
</dbReference>
<feature type="region of interest" description="Disordered" evidence="1">
    <location>
        <begin position="1"/>
        <end position="54"/>
    </location>
</feature>
<accession>A0A078B1C1</accession>
<feature type="compositionally biased region" description="Low complexity" evidence="1">
    <location>
        <begin position="480"/>
        <end position="489"/>
    </location>
</feature>
<feature type="region of interest" description="Disordered" evidence="1">
    <location>
        <begin position="473"/>
        <end position="495"/>
    </location>
</feature>
<sequence length="875" mass="99317">MNRSFNGSSGSKIKQPQRSPRHSPRQEQQNVSKTGDFKRILEDLQPEPSEERDAKMDFLDPLFFQKRQTSRISELQLPSVLVNGELVESFEKEKTEDADNIDISLPMQKTQSKKEDIYNINLKANLQNNKGTATSRNVNTNKKLQTQNVATDHDSKQAYAFKTTALFSKTGAGKGQKLSNSVLISDNETQGNIQASDSKKLPQKQMNPPSLNKKQLSSKIQESIIDDKSKTYKPAATPAAKSMRTFAEFKNPTSGAKNRISGFESDNNDEFKQSFQKDTNRKSIIGQQSDFEKSFDHSNRPSAAIANSKRSSILLNNIGAEDQTNQQNRRHSRTNSNNIEGVDPKIQLNSNDQHKNKNKALMKQRIMKQIDDNLASVGLESEQQSVTREQITENPQNKEITLRDFKILILSINKIFFDWMTLSAVNVDESQKVYKDFGFFYNGKFYIASKEEAKAINQTFLTLFENKKIFDMSQRKTKPQKSTQQIQQQLPDRRGSIKQNAIDARQQIKNNAAKTSNRIASALDTSTSIQQNSKKQIGQPVNKLSAVAAQNLRNKVGGGATNTGRTQVTDINKIIKSPSKQDLNSSKLGQQPQKRQIAKYQPEKGGNNTNDKVQKKDSLGNSKFVSNDDFFSDEEDIQQIQNELELKQKMEAQRKNLLLEQQRIKLQLQATNQQINKVNQIAQKATQKTKGQNSGYMTQQEQPEPKSQFSDKNSQFNDRQSQKSAKTLEFLSKQNDYDDVDLSQGVVYEVEEKSDESELSEYDSEAEEEEEDENLEAAPLIELEVNLDNGGIAKLQIFNEEKFEEDITEFANHHGLDDIKRKKLLKIVKLQLIDMFKDGQFGDLDDSNDMADDKDIDQLNQEIERANEKDKANKT</sequence>
<feature type="compositionally biased region" description="Acidic residues" evidence="1">
    <location>
        <begin position="752"/>
        <end position="775"/>
    </location>
</feature>
<dbReference type="EMBL" id="CCKQ01016467">
    <property type="protein sequence ID" value="CDW88344.1"/>
    <property type="molecule type" value="Genomic_DNA"/>
</dbReference>
<name>A0A078B1C1_STYLE</name>
<feature type="region of interest" description="Disordered" evidence="1">
    <location>
        <begin position="252"/>
        <end position="283"/>
    </location>
</feature>
<feature type="region of interest" description="Disordered" evidence="1">
    <location>
        <begin position="319"/>
        <end position="353"/>
    </location>
</feature>
<feature type="region of interest" description="Disordered" evidence="1">
    <location>
        <begin position="686"/>
        <end position="724"/>
    </location>
</feature>
<organism evidence="2 3">
    <name type="scientific">Stylonychia lemnae</name>
    <name type="common">Ciliate</name>
    <dbReference type="NCBI Taxonomy" id="5949"/>
    <lineage>
        <taxon>Eukaryota</taxon>
        <taxon>Sar</taxon>
        <taxon>Alveolata</taxon>
        <taxon>Ciliophora</taxon>
        <taxon>Intramacronucleata</taxon>
        <taxon>Spirotrichea</taxon>
        <taxon>Stichotrichia</taxon>
        <taxon>Sporadotrichida</taxon>
        <taxon>Oxytrichidae</taxon>
        <taxon>Stylonychinae</taxon>
        <taxon>Stylonychia</taxon>
    </lineage>
</organism>
<reference evidence="2 3" key="1">
    <citation type="submission" date="2014-06" db="EMBL/GenBank/DDBJ databases">
        <authorList>
            <person name="Swart Estienne"/>
        </authorList>
    </citation>
    <scope>NUCLEOTIDE SEQUENCE [LARGE SCALE GENOMIC DNA]</scope>
    <source>
        <strain evidence="2 3">130c</strain>
    </source>
</reference>
<feature type="region of interest" description="Disordered" evidence="1">
    <location>
        <begin position="839"/>
        <end position="875"/>
    </location>
</feature>